<organism evidence="1 2">
    <name type="scientific">Meloidogyne incognita</name>
    <name type="common">Southern root-knot nematode worm</name>
    <name type="synonym">Oxyuris incognita</name>
    <dbReference type="NCBI Taxonomy" id="6306"/>
    <lineage>
        <taxon>Eukaryota</taxon>
        <taxon>Metazoa</taxon>
        <taxon>Ecdysozoa</taxon>
        <taxon>Nematoda</taxon>
        <taxon>Chromadorea</taxon>
        <taxon>Rhabditida</taxon>
        <taxon>Tylenchina</taxon>
        <taxon>Tylenchomorpha</taxon>
        <taxon>Tylenchoidea</taxon>
        <taxon>Meloidogynidae</taxon>
        <taxon>Meloidogyninae</taxon>
        <taxon>Meloidogyne</taxon>
        <taxon>Meloidogyne incognita group</taxon>
    </lineage>
</organism>
<reference evidence="2" key="1">
    <citation type="submission" date="2022-11" db="UniProtKB">
        <authorList>
            <consortium name="WormBaseParasite"/>
        </authorList>
    </citation>
    <scope>IDENTIFICATION</scope>
</reference>
<evidence type="ECO:0000313" key="2">
    <source>
        <dbReference type="WBParaSite" id="Minc3s00287g09474"/>
    </source>
</evidence>
<dbReference type="WBParaSite" id="Minc3s00287g09474">
    <property type="protein sequence ID" value="Minc3s00287g09474"/>
    <property type="gene ID" value="Minc3s00287g09474"/>
</dbReference>
<proteinExistence type="predicted"/>
<dbReference type="Proteomes" id="UP000887563">
    <property type="component" value="Unplaced"/>
</dbReference>
<protein>
    <submittedName>
        <fullName evidence="2">Candidate secreted effector</fullName>
    </submittedName>
</protein>
<keyword evidence="1" id="KW-1185">Reference proteome</keyword>
<accession>A0A914L5P7</accession>
<sequence length="60" mass="7092">MKFMLKTSNRIRLGLLLVFFIKISLCSASMFYWKFFNRSRSLENNSLTKNLPAVDKFPNL</sequence>
<dbReference type="AlphaFoldDB" id="A0A914L5P7"/>
<name>A0A914L5P7_MELIC</name>
<evidence type="ECO:0000313" key="1">
    <source>
        <dbReference type="Proteomes" id="UP000887563"/>
    </source>
</evidence>